<comment type="caution">
    <text evidence="2">The sequence shown here is derived from an EMBL/GenBank/DDBJ whole genome shotgun (WGS) entry which is preliminary data.</text>
</comment>
<name>A0A4Z1P110_9PEZI</name>
<proteinExistence type="predicted"/>
<dbReference type="AlphaFoldDB" id="A0A4Z1P110"/>
<keyword evidence="3" id="KW-1185">Reference proteome</keyword>
<dbReference type="EMBL" id="SNSC02000016">
    <property type="protein sequence ID" value="TID17390.1"/>
    <property type="molecule type" value="Genomic_DNA"/>
</dbReference>
<feature type="compositionally biased region" description="Basic and acidic residues" evidence="1">
    <location>
        <begin position="1"/>
        <end position="11"/>
    </location>
</feature>
<reference evidence="2 3" key="1">
    <citation type="submission" date="2019-04" db="EMBL/GenBank/DDBJ databases">
        <title>High contiguity whole genome sequence and gene annotation resource for two Venturia nashicola isolates.</title>
        <authorList>
            <person name="Prokchorchik M."/>
            <person name="Won K."/>
            <person name="Lee Y."/>
            <person name="Choi E.D."/>
            <person name="Segonzac C."/>
            <person name="Sohn K.H."/>
        </authorList>
    </citation>
    <scope>NUCLEOTIDE SEQUENCE [LARGE SCALE GENOMIC DNA]</scope>
    <source>
        <strain evidence="2 3">PRI2</strain>
    </source>
</reference>
<accession>A0A4Z1P110</accession>
<dbReference type="Proteomes" id="UP000298493">
    <property type="component" value="Unassembled WGS sequence"/>
</dbReference>
<evidence type="ECO:0000313" key="2">
    <source>
        <dbReference type="EMBL" id="TID17390.1"/>
    </source>
</evidence>
<organism evidence="2 3">
    <name type="scientific">Venturia nashicola</name>
    <dbReference type="NCBI Taxonomy" id="86259"/>
    <lineage>
        <taxon>Eukaryota</taxon>
        <taxon>Fungi</taxon>
        <taxon>Dikarya</taxon>
        <taxon>Ascomycota</taxon>
        <taxon>Pezizomycotina</taxon>
        <taxon>Dothideomycetes</taxon>
        <taxon>Pleosporomycetidae</taxon>
        <taxon>Venturiales</taxon>
        <taxon>Venturiaceae</taxon>
        <taxon>Venturia</taxon>
    </lineage>
</organism>
<sequence>MERVPQRHTLEPHPGTRQQGDTVGSDQGLMWQERGVNVERASPNGSEPVGLKNHMSITDGEVQKMTAINFNVGRDIGDEGGWRRSSAADIFQHVQRIGIGHRRGSSLQREESP</sequence>
<feature type="compositionally biased region" description="Polar residues" evidence="1">
    <location>
        <begin position="16"/>
        <end position="25"/>
    </location>
</feature>
<gene>
    <name evidence="2" type="ORF">E6O75_ATG08136</name>
</gene>
<evidence type="ECO:0000256" key="1">
    <source>
        <dbReference type="SAM" id="MobiDB-lite"/>
    </source>
</evidence>
<feature type="region of interest" description="Disordered" evidence="1">
    <location>
        <begin position="1"/>
        <end position="25"/>
    </location>
</feature>
<protein>
    <submittedName>
        <fullName evidence="2">Endocytosis protein</fullName>
    </submittedName>
</protein>
<evidence type="ECO:0000313" key="3">
    <source>
        <dbReference type="Proteomes" id="UP000298493"/>
    </source>
</evidence>